<name>A0AAW9HJ47_9ACTO</name>
<keyword evidence="1" id="KW-0472">Membrane</keyword>
<keyword evidence="1" id="KW-0812">Transmembrane</keyword>
<feature type="transmembrane region" description="Helical" evidence="1">
    <location>
        <begin position="33"/>
        <end position="52"/>
    </location>
</feature>
<gene>
    <name evidence="2" type="ORF">R6G74_03230</name>
</gene>
<sequence>MAQDKNKGAKKKPGFFKTLRDAFTIAKRTYKHLGWWLALAGLAGLGIGILLGFLTKSWIAWTVFGILLMLLLPMLLLTRAVRSASYAQLDGMPGATSAILDSLRGSWVKQTEPVRFNARHQDFVFRLIGRPGVVLVAEGPISRTRKLVDDERRAIRRVAPNAPVHAIFMGNGEGQVPLAKIEKAIKKLKKEISAQEVSALAQRLEALGNKALNIPKGIDPTNIRANRRALRGQ</sequence>
<evidence type="ECO:0000256" key="1">
    <source>
        <dbReference type="SAM" id="Phobius"/>
    </source>
</evidence>
<organism evidence="2 3">
    <name type="scientific">Actinotignum timonense</name>
    <dbReference type="NCBI Taxonomy" id="1870995"/>
    <lineage>
        <taxon>Bacteria</taxon>
        <taxon>Bacillati</taxon>
        <taxon>Actinomycetota</taxon>
        <taxon>Actinomycetes</taxon>
        <taxon>Actinomycetales</taxon>
        <taxon>Actinomycetaceae</taxon>
        <taxon>Actinotignum</taxon>
    </lineage>
</organism>
<dbReference type="RefSeq" id="WP_087070668.1">
    <property type="nucleotide sequence ID" value="NZ_CAUPFC010000007.1"/>
</dbReference>
<comment type="caution">
    <text evidence="2">The sequence shown here is derived from an EMBL/GenBank/DDBJ whole genome shotgun (WGS) entry which is preliminary data.</text>
</comment>
<dbReference type="Proteomes" id="UP001288320">
    <property type="component" value="Unassembled WGS sequence"/>
</dbReference>
<proteinExistence type="predicted"/>
<protein>
    <submittedName>
        <fullName evidence="2">DUF4191 domain-containing protein</fullName>
    </submittedName>
</protein>
<evidence type="ECO:0000313" key="2">
    <source>
        <dbReference type="EMBL" id="MDY5140330.1"/>
    </source>
</evidence>
<dbReference type="EMBL" id="JAWNFV010000005">
    <property type="protein sequence ID" value="MDY5140330.1"/>
    <property type="molecule type" value="Genomic_DNA"/>
</dbReference>
<keyword evidence="1" id="KW-1133">Transmembrane helix</keyword>
<reference evidence="2" key="1">
    <citation type="submission" date="2023-10" db="EMBL/GenBank/DDBJ databases">
        <title>Whole Genome based description of the genera Actinobaculum and Actinotignum reveals a complex phylogenetic relationship within the species included in the genus Actinotignum.</title>
        <authorList>
            <person name="Jensen C.S."/>
            <person name="Dargis R."/>
            <person name="Kemp M."/>
            <person name="Christensen J.J."/>
        </authorList>
    </citation>
    <scope>NUCLEOTIDE SEQUENCE</scope>
    <source>
        <strain evidence="2">SLA_B245</strain>
    </source>
</reference>
<dbReference type="InterPro" id="IPR025445">
    <property type="entry name" value="DUF4191"/>
</dbReference>
<dbReference type="Pfam" id="PF13829">
    <property type="entry name" value="DUF4191"/>
    <property type="match status" value="1"/>
</dbReference>
<dbReference type="AlphaFoldDB" id="A0AAW9HJ47"/>
<accession>A0AAW9HJ47</accession>
<evidence type="ECO:0000313" key="3">
    <source>
        <dbReference type="Proteomes" id="UP001288320"/>
    </source>
</evidence>
<dbReference type="GeneID" id="92814356"/>
<feature type="transmembrane region" description="Helical" evidence="1">
    <location>
        <begin position="58"/>
        <end position="77"/>
    </location>
</feature>